<dbReference type="Proteomes" id="UP000615446">
    <property type="component" value="Unassembled WGS sequence"/>
</dbReference>
<dbReference type="EMBL" id="BLAL01000044">
    <property type="protein sequence ID" value="GES79698.1"/>
    <property type="molecule type" value="Genomic_DNA"/>
</dbReference>
<gene>
    <name evidence="1" type="ORF">RCL2_000699800</name>
</gene>
<evidence type="ECO:0000313" key="1">
    <source>
        <dbReference type="EMBL" id="GES79698.1"/>
    </source>
</evidence>
<sequence length="122" mass="13704">MGKPTINVDIIATVFCESGPLINIVLSELVGQDNSSPIMQKNPTLLSKTKKSEIIKFTCQLPYSRASKIKMVLNPFLNEKASILMGADFEQVLKGEDKVIKSLYTYRYICYRSKMSPHGFLP</sequence>
<accession>A0A8H3QHA8</accession>
<proteinExistence type="predicted"/>
<name>A0A8H3QHA8_9GLOM</name>
<protein>
    <submittedName>
        <fullName evidence="1">Uncharacterized protein</fullName>
    </submittedName>
</protein>
<organism evidence="1 2">
    <name type="scientific">Rhizophagus clarus</name>
    <dbReference type="NCBI Taxonomy" id="94130"/>
    <lineage>
        <taxon>Eukaryota</taxon>
        <taxon>Fungi</taxon>
        <taxon>Fungi incertae sedis</taxon>
        <taxon>Mucoromycota</taxon>
        <taxon>Glomeromycotina</taxon>
        <taxon>Glomeromycetes</taxon>
        <taxon>Glomerales</taxon>
        <taxon>Glomeraceae</taxon>
        <taxon>Rhizophagus</taxon>
    </lineage>
</organism>
<dbReference type="AlphaFoldDB" id="A0A8H3QHA8"/>
<evidence type="ECO:0000313" key="2">
    <source>
        <dbReference type="Proteomes" id="UP000615446"/>
    </source>
</evidence>
<comment type="caution">
    <text evidence="1">The sequence shown here is derived from an EMBL/GenBank/DDBJ whole genome shotgun (WGS) entry which is preliminary data.</text>
</comment>
<reference evidence="1" key="1">
    <citation type="submission" date="2019-10" db="EMBL/GenBank/DDBJ databases">
        <title>Conservation and host-specific expression of non-tandemly repeated heterogenous ribosome RNA gene in arbuscular mycorrhizal fungi.</title>
        <authorList>
            <person name="Maeda T."/>
            <person name="Kobayashi Y."/>
            <person name="Nakagawa T."/>
            <person name="Ezawa T."/>
            <person name="Yamaguchi K."/>
            <person name="Bino T."/>
            <person name="Nishimoto Y."/>
            <person name="Shigenobu S."/>
            <person name="Kawaguchi M."/>
        </authorList>
    </citation>
    <scope>NUCLEOTIDE SEQUENCE</scope>
    <source>
        <strain evidence="1">HR1</strain>
    </source>
</reference>